<dbReference type="RefSeq" id="WP_396675711.1">
    <property type="nucleotide sequence ID" value="NZ_JBIRPU010000001.1"/>
</dbReference>
<proteinExistence type="predicted"/>
<protein>
    <submittedName>
        <fullName evidence="1">Uncharacterized protein</fullName>
    </submittedName>
</protein>
<reference evidence="1 2" key="1">
    <citation type="submission" date="2024-10" db="EMBL/GenBank/DDBJ databases">
        <title>The Natural Products Discovery Center: Release of the First 8490 Sequenced Strains for Exploring Actinobacteria Biosynthetic Diversity.</title>
        <authorList>
            <person name="Kalkreuter E."/>
            <person name="Kautsar S.A."/>
            <person name="Yang D."/>
            <person name="Bader C.D."/>
            <person name="Teijaro C.N."/>
            <person name="Fluegel L."/>
            <person name="Davis C.M."/>
            <person name="Simpson J.R."/>
            <person name="Lauterbach L."/>
            <person name="Steele A.D."/>
            <person name="Gui C."/>
            <person name="Meng S."/>
            <person name="Li G."/>
            <person name="Viehrig K."/>
            <person name="Ye F."/>
            <person name="Su P."/>
            <person name="Kiefer A.F."/>
            <person name="Nichols A."/>
            <person name="Cepeda A.J."/>
            <person name="Yan W."/>
            <person name="Fan B."/>
            <person name="Jiang Y."/>
            <person name="Adhikari A."/>
            <person name="Zheng C.-J."/>
            <person name="Schuster L."/>
            <person name="Cowan T.M."/>
            <person name="Smanski M.J."/>
            <person name="Chevrette M.G."/>
            <person name="De Carvalho L.P.S."/>
            <person name="Shen B."/>
        </authorList>
    </citation>
    <scope>NUCLEOTIDE SEQUENCE [LARGE SCALE GENOMIC DNA]</scope>
    <source>
        <strain evidence="1 2">NPDC021253</strain>
    </source>
</reference>
<keyword evidence="2" id="KW-1185">Reference proteome</keyword>
<comment type="caution">
    <text evidence="1">The sequence shown here is derived from an EMBL/GenBank/DDBJ whole genome shotgun (WGS) entry which is preliminary data.</text>
</comment>
<name>A0ABW7SGV7_9ACTN</name>
<dbReference type="Proteomes" id="UP001611075">
    <property type="component" value="Unassembled WGS sequence"/>
</dbReference>
<dbReference type="EMBL" id="JBIRPU010000001">
    <property type="protein sequence ID" value="MFI0791168.1"/>
    <property type="molecule type" value="Genomic_DNA"/>
</dbReference>
<evidence type="ECO:0000313" key="2">
    <source>
        <dbReference type="Proteomes" id="UP001611075"/>
    </source>
</evidence>
<organism evidence="1 2">
    <name type="scientific">Micromonospora rubida</name>
    <dbReference type="NCBI Taxonomy" id="2697657"/>
    <lineage>
        <taxon>Bacteria</taxon>
        <taxon>Bacillati</taxon>
        <taxon>Actinomycetota</taxon>
        <taxon>Actinomycetes</taxon>
        <taxon>Micromonosporales</taxon>
        <taxon>Micromonosporaceae</taxon>
        <taxon>Micromonospora</taxon>
    </lineage>
</organism>
<gene>
    <name evidence="1" type="ORF">ACH4OY_00465</name>
</gene>
<accession>A0ABW7SGV7</accession>
<sequence length="89" mass="10134">MGHHPPRYAGGPCFVCNKPWPCFERQLASLVEFAGRGSLLVAYMGDWHRLGVEERERRGLPFDPEMELRHLGWLDMVLPAQGERRSGDG</sequence>
<evidence type="ECO:0000313" key="1">
    <source>
        <dbReference type="EMBL" id="MFI0791168.1"/>
    </source>
</evidence>